<comment type="caution">
    <text evidence="1">The sequence shown here is derived from an EMBL/GenBank/DDBJ whole genome shotgun (WGS) entry which is preliminary data.</text>
</comment>
<name>A0A4R4EMG4_9BACL</name>
<protein>
    <submittedName>
        <fullName evidence="1">Uncharacterized protein</fullName>
    </submittedName>
</protein>
<dbReference type="Proteomes" id="UP000295418">
    <property type="component" value="Unassembled WGS sequence"/>
</dbReference>
<evidence type="ECO:0000313" key="1">
    <source>
        <dbReference type="EMBL" id="TCZ81259.1"/>
    </source>
</evidence>
<sequence>MNLEIERILQKSDLLPHGLAKLELLEEAIRMLDMTGDNETAYQVRDYLIEVAVHSGFPLKALIAYTWQLNQYDSHPELYPADPLMWSYKWIIVKTSHFPEIPLSQILELTDDLGKRYKQNGYSDRTYYFLKHKVAIDLGNLEEAEHYFHLFNKEERDHMSDCKACEKDALINYYVSQGDNNLALQNALSILYGVLKCAEVPHMTLANLLIPMLIEKSETKANKIHEQGYRIVKNNRNFLVEIGKHLQYCTMTNLSKGIDILEQHLTLTLNHESPLMIMKFNMYAAQFLKKLISQGFTGCPHVPTSYWPNQDDLTLETLYKHIFNQVEAAAQQFDQRNGNCFYTNFFNSLLEA</sequence>
<dbReference type="RefSeq" id="WP_132416380.1">
    <property type="nucleotide sequence ID" value="NZ_SKFG01000001.1"/>
</dbReference>
<accession>A0A4R4EMG4</accession>
<reference evidence="1 2" key="1">
    <citation type="submission" date="2019-03" db="EMBL/GenBank/DDBJ databases">
        <authorList>
            <person name="Kim M.K.M."/>
        </authorList>
    </citation>
    <scope>NUCLEOTIDE SEQUENCE [LARGE SCALE GENOMIC DNA]</scope>
    <source>
        <strain evidence="1 2">18JY21-1</strain>
    </source>
</reference>
<proteinExistence type="predicted"/>
<dbReference type="EMBL" id="SKFG01000001">
    <property type="protein sequence ID" value="TCZ81259.1"/>
    <property type="molecule type" value="Genomic_DNA"/>
</dbReference>
<keyword evidence="2" id="KW-1185">Reference proteome</keyword>
<gene>
    <name evidence="1" type="ORF">E0485_03005</name>
</gene>
<evidence type="ECO:0000313" key="2">
    <source>
        <dbReference type="Proteomes" id="UP000295418"/>
    </source>
</evidence>
<dbReference type="OrthoDB" id="56388at2"/>
<organism evidence="1 2">
    <name type="scientific">Paenibacillus albiflavus</name>
    <dbReference type="NCBI Taxonomy" id="2545760"/>
    <lineage>
        <taxon>Bacteria</taxon>
        <taxon>Bacillati</taxon>
        <taxon>Bacillota</taxon>
        <taxon>Bacilli</taxon>
        <taxon>Bacillales</taxon>
        <taxon>Paenibacillaceae</taxon>
        <taxon>Paenibacillus</taxon>
    </lineage>
</organism>
<dbReference type="AlphaFoldDB" id="A0A4R4EMG4"/>